<keyword evidence="10" id="KW-0539">Nucleus</keyword>
<evidence type="ECO:0000256" key="4">
    <source>
        <dbReference type="ARBA" id="ARBA00022722"/>
    </source>
</evidence>
<name>A0A811SC67_9POAL</name>
<reference evidence="14" key="1">
    <citation type="submission" date="2020-10" db="EMBL/GenBank/DDBJ databases">
        <authorList>
            <person name="Han B."/>
            <person name="Lu T."/>
            <person name="Zhao Q."/>
            <person name="Huang X."/>
            <person name="Zhao Y."/>
        </authorList>
    </citation>
    <scope>NUCLEOTIDE SEQUENCE</scope>
</reference>
<comment type="subcellular location">
    <subcellularLocation>
        <location evidence="1">Nucleus</location>
    </subcellularLocation>
</comment>
<dbReference type="Gene3D" id="3.30.565.10">
    <property type="entry name" value="Histidine kinase-like ATPase, C-terminal domain"/>
    <property type="match status" value="1"/>
</dbReference>
<dbReference type="GO" id="GO:0016887">
    <property type="term" value="F:ATP hydrolysis activity"/>
    <property type="evidence" value="ECO:0007669"/>
    <property type="project" value="InterPro"/>
</dbReference>
<evidence type="ECO:0000256" key="9">
    <source>
        <dbReference type="ARBA" id="ARBA00023204"/>
    </source>
</evidence>
<dbReference type="GO" id="GO:0004519">
    <property type="term" value="F:endonuclease activity"/>
    <property type="evidence" value="ECO:0007669"/>
    <property type="project" value="UniProtKB-KW"/>
</dbReference>
<evidence type="ECO:0000256" key="1">
    <source>
        <dbReference type="ARBA" id="ARBA00004123"/>
    </source>
</evidence>
<dbReference type="GO" id="GO:0031349">
    <property type="term" value="P:positive regulation of defense response"/>
    <property type="evidence" value="ECO:0007669"/>
    <property type="project" value="UniProtKB-ARBA"/>
</dbReference>
<keyword evidence="8" id="KW-0943">RNA-mediated gene silencing</keyword>
<keyword evidence="7 11" id="KW-0175">Coiled coil</keyword>
<keyword evidence="15" id="KW-1185">Reference proteome</keyword>
<dbReference type="PANTHER" id="PTHR23336:SF73">
    <property type="entry name" value="PROTEIN MICRORCHIDIA 6"/>
    <property type="match status" value="1"/>
</dbReference>
<evidence type="ECO:0000256" key="6">
    <source>
        <dbReference type="ARBA" id="ARBA00022763"/>
    </source>
</evidence>
<dbReference type="InterPro" id="IPR036890">
    <property type="entry name" value="HATPase_C_sf"/>
</dbReference>
<dbReference type="EMBL" id="CAJGYO010000019">
    <property type="protein sequence ID" value="CAD6340259.1"/>
    <property type="molecule type" value="Genomic_DNA"/>
</dbReference>
<comment type="similarity">
    <text evidence="2">Belongs to the MORC ATPase protein family.</text>
</comment>
<comment type="subunit">
    <text evidence="3">Homodimer.</text>
</comment>
<evidence type="ECO:0000256" key="5">
    <source>
        <dbReference type="ARBA" id="ARBA00022759"/>
    </source>
</evidence>
<gene>
    <name evidence="14" type="ORF">NCGR_LOCUS64357</name>
</gene>
<dbReference type="SUPFAM" id="SSF55874">
    <property type="entry name" value="ATPase domain of HSP90 chaperone/DNA topoisomerase II/histidine kinase"/>
    <property type="match status" value="1"/>
</dbReference>
<keyword evidence="9" id="KW-0234">DNA repair</keyword>
<dbReference type="InterPro" id="IPR041006">
    <property type="entry name" value="Morc_S5"/>
</dbReference>
<accession>A0A811SC67</accession>
<keyword evidence="4" id="KW-0540">Nuclease</keyword>
<protein>
    <recommendedName>
        <fullName evidence="13">Morc S5 domain-containing protein</fullName>
    </recommendedName>
</protein>
<proteinExistence type="inferred from homology"/>
<evidence type="ECO:0000313" key="15">
    <source>
        <dbReference type="Proteomes" id="UP000604825"/>
    </source>
</evidence>
<evidence type="ECO:0000313" key="14">
    <source>
        <dbReference type="EMBL" id="CAD6340259.1"/>
    </source>
</evidence>
<evidence type="ECO:0000256" key="8">
    <source>
        <dbReference type="ARBA" id="ARBA00023158"/>
    </source>
</evidence>
<feature type="domain" description="Morc S5" evidence="13">
    <location>
        <begin position="319"/>
        <end position="428"/>
    </location>
</feature>
<evidence type="ECO:0000256" key="12">
    <source>
        <dbReference type="SAM" id="MobiDB-lite"/>
    </source>
</evidence>
<organism evidence="14 15">
    <name type="scientific">Miscanthus lutarioriparius</name>
    <dbReference type="NCBI Taxonomy" id="422564"/>
    <lineage>
        <taxon>Eukaryota</taxon>
        <taxon>Viridiplantae</taxon>
        <taxon>Streptophyta</taxon>
        <taxon>Embryophyta</taxon>
        <taxon>Tracheophyta</taxon>
        <taxon>Spermatophyta</taxon>
        <taxon>Magnoliopsida</taxon>
        <taxon>Liliopsida</taxon>
        <taxon>Poales</taxon>
        <taxon>Poaceae</taxon>
        <taxon>PACMAD clade</taxon>
        <taxon>Panicoideae</taxon>
        <taxon>Andropogonodae</taxon>
        <taxon>Andropogoneae</taxon>
        <taxon>Saccharinae</taxon>
        <taxon>Miscanthus</taxon>
    </lineage>
</organism>
<feature type="region of interest" description="Disordered" evidence="12">
    <location>
        <begin position="527"/>
        <end position="546"/>
    </location>
</feature>
<evidence type="ECO:0000259" key="13">
    <source>
        <dbReference type="Pfam" id="PF17942"/>
    </source>
</evidence>
<dbReference type="PANTHER" id="PTHR23336">
    <property type="entry name" value="ZINC FINGER CW-TYPE COILED-COIL DOMAIN PROTEIN 3"/>
    <property type="match status" value="1"/>
</dbReference>
<keyword evidence="5" id="KW-0378">Hydrolase</keyword>
<evidence type="ECO:0000256" key="10">
    <source>
        <dbReference type="ARBA" id="ARBA00023242"/>
    </source>
</evidence>
<dbReference type="InterPro" id="IPR045261">
    <property type="entry name" value="MORC_ATPase"/>
</dbReference>
<dbReference type="GO" id="GO:0031047">
    <property type="term" value="P:regulatory ncRNA-mediated gene silencing"/>
    <property type="evidence" value="ECO:0007669"/>
    <property type="project" value="UniProtKB-KW"/>
</dbReference>
<dbReference type="AlphaFoldDB" id="A0A811SC67"/>
<comment type="caution">
    <text evidence="14">The sequence shown here is derived from an EMBL/GenBank/DDBJ whole genome shotgun (WGS) entry which is preliminary data.</text>
</comment>
<sequence length="641" mass="70190">MDAQRDTKPFVSPITATAIQRSLHGPSARQPPALPSEHGGARVLAGRLQPQAQPHQAACVLNRAASELSGGVGGRTSGADEALEGVQNRMCIHPEFLHSNATSHKCPLGAMAELLDNAVDEIEKGGATRILLDKIIDKRNVSPALLVQDDGGGMDPNSLRRCMSFGFSEKQSGSSIGQYGNGFKTSTMRLGSDAIVFSRCTKSGEPTQSIGLLSYTFLLETGQTDVVVPVVDYKCNLMKGQTQRLERHGSEQFCSNLSVLLKWSPFATEEELMQNFCDIGPHGTKIIVFNLWSNDDGKLELDFDTNPEDIMISGAPNPEEISNSVKRTNENHLANRLRYSLRAGVLTTIGFLNGSPTISVHGFNIYHKNRLILPFHRVLSSASSKGRGVSGVLEVGFIKPTHDKQDFEKSQLFQRLFNSLKDMTNEYWDIQSHKIGYVKTPRRSAAPTPPVMLQIANGTAEPSEGSPPASMPPLGSHGNYVNAVPIAFAPPGFNSTPVKTEPVAPGEPMGCSPSQPNMQTMQVINQTSSPSMAPGTGSAETRKRRNEDAALTVAIKRQAMQDLADSSSATDQVCQYMEERELREFSFLKMENQMLHEECSHFETAEKELLLKEQNLRLEIEKAREQYKSLLDEHVSVSAQR</sequence>
<evidence type="ECO:0000256" key="3">
    <source>
        <dbReference type="ARBA" id="ARBA00011738"/>
    </source>
</evidence>
<feature type="coiled-coil region" evidence="11">
    <location>
        <begin position="606"/>
        <end position="640"/>
    </location>
</feature>
<dbReference type="GO" id="GO:0005634">
    <property type="term" value="C:nucleus"/>
    <property type="evidence" value="ECO:0007669"/>
    <property type="project" value="UniProtKB-SubCell"/>
</dbReference>
<dbReference type="Pfam" id="PF17942">
    <property type="entry name" value="Morc6_S5"/>
    <property type="match status" value="1"/>
</dbReference>
<dbReference type="Pfam" id="PF13589">
    <property type="entry name" value="HATPase_c_3"/>
    <property type="match status" value="1"/>
</dbReference>
<dbReference type="GO" id="GO:0006281">
    <property type="term" value="P:DNA repair"/>
    <property type="evidence" value="ECO:0007669"/>
    <property type="project" value="UniProtKB-KW"/>
</dbReference>
<dbReference type="OrthoDB" id="757982at2759"/>
<evidence type="ECO:0000256" key="11">
    <source>
        <dbReference type="SAM" id="Coils"/>
    </source>
</evidence>
<evidence type="ECO:0000256" key="7">
    <source>
        <dbReference type="ARBA" id="ARBA00023054"/>
    </source>
</evidence>
<evidence type="ECO:0000256" key="2">
    <source>
        <dbReference type="ARBA" id="ARBA00007845"/>
    </source>
</evidence>
<dbReference type="Proteomes" id="UP000604825">
    <property type="component" value="Unassembled WGS sequence"/>
</dbReference>
<keyword evidence="5" id="KW-0255">Endonuclease</keyword>
<keyword evidence="6" id="KW-0227">DNA damage</keyword>